<dbReference type="EnsemblPlants" id="LPERR02G07320.1">
    <property type="protein sequence ID" value="LPERR02G07320.1"/>
    <property type="gene ID" value="LPERR02G07320"/>
</dbReference>
<dbReference type="HOGENOM" id="CLU_2515911_0_0_1"/>
<feature type="region of interest" description="Disordered" evidence="1">
    <location>
        <begin position="53"/>
        <end position="87"/>
    </location>
</feature>
<reference evidence="3 4" key="1">
    <citation type="submission" date="2012-08" db="EMBL/GenBank/DDBJ databases">
        <title>Oryza genome evolution.</title>
        <authorList>
            <person name="Wing R.A."/>
        </authorList>
    </citation>
    <scope>NUCLEOTIDE SEQUENCE</scope>
</reference>
<dbReference type="AlphaFoldDB" id="A0A0D9VDP1"/>
<reference evidence="4" key="2">
    <citation type="submission" date="2013-12" db="EMBL/GenBank/DDBJ databases">
        <authorList>
            <person name="Yu Y."/>
            <person name="Lee S."/>
            <person name="de Baynast K."/>
            <person name="Wissotski M."/>
            <person name="Liu L."/>
            <person name="Talag J."/>
            <person name="Goicoechea J."/>
            <person name="Angelova A."/>
            <person name="Jetty R."/>
            <person name="Kudrna D."/>
            <person name="Golser W."/>
            <person name="Rivera L."/>
            <person name="Zhang J."/>
            <person name="Wing R."/>
        </authorList>
    </citation>
    <scope>NUCLEOTIDE SEQUENCE</scope>
</reference>
<feature type="chain" id="PRO_5002347722" description="Extensin domain-containing protein" evidence="2">
    <location>
        <begin position="27"/>
        <end position="87"/>
    </location>
</feature>
<evidence type="ECO:0000313" key="3">
    <source>
        <dbReference type="EnsemblPlants" id="LPERR02G07320.1"/>
    </source>
</evidence>
<keyword evidence="4" id="KW-1185">Reference proteome</keyword>
<sequence>MEMAQKYRVVALLQLAVALWLAATAGHMCQPYPPSYSTYPTVPYPRVPPAPYTTPSAASATTPSARPPICTKKEGCRGVPVPPGQKP</sequence>
<evidence type="ECO:0000256" key="1">
    <source>
        <dbReference type="SAM" id="MobiDB-lite"/>
    </source>
</evidence>
<feature type="signal peptide" evidence="2">
    <location>
        <begin position="1"/>
        <end position="26"/>
    </location>
</feature>
<reference evidence="3" key="3">
    <citation type="submission" date="2015-04" db="UniProtKB">
        <authorList>
            <consortium name="EnsemblPlants"/>
        </authorList>
    </citation>
    <scope>IDENTIFICATION</scope>
</reference>
<feature type="compositionally biased region" description="Low complexity" evidence="1">
    <location>
        <begin position="53"/>
        <end position="68"/>
    </location>
</feature>
<name>A0A0D9VDP1_9ORYZ</name>
<evidence type="ECO:0000313" key="4">
    <source>
        <dbReference type="Proteomes" id="UP000032180"/>
    </source>
</evidence>
<keyword evidence="2" id="KW-0732">Signal</keyword>
<dbReference type="Gramene" id="LPERR02G07320.1">
    <property type="protein sequence ID" value="LPERR02G07320.1"/>
    <property type="gene ID" value="LPERR02G07320"/>
</dbReference>
<proteinExistence type="predicted"/>
<protein>
    <recommendedName>
        <fullName evidence="5">Extensin domain-containing protein</fullName>
    </recommendedName>
</protein>
<accession>A0A0D9VDP1</accession>
<evidence type="ECO:0000256" key="2">
    <source>
        <dbReference type="SAM" id="SignalP"/>
    </source>
</evidence>
<evidence type="ECO:0008006" key="5">
    <source>
        <dbReference type="Google" id="ProtNLM"/>
    </source>
</evidence>
<organism evidence="3 4">
    <name type="scientific">Leersia perrieri</name>
    <dbReference type="NCBI Taxonomy" id="77586"/>
    <lineage>
        <taxon>Eukaryota</taxon>
        <taxon>Viridiplantae</taxon>
        <taxon>Streptophyta</taxon>
        <taxon>Embryophyta</taxon>
        <taxon>Tracheophyta</taxon>
        <taxon>Spermatophyta</taxon>
        <taxon>Magnoliopsida</taxon>
        <taxon>Liliopsida</taxon>
        <taxon>Poales</taxon>
        <taxon>Poaceae</taxon>
        <taxon>BOP clade</taxon>
        <taxon>Oryzoideae</taxon>
        <taxon>Oryzeae</taxon>
        <taxon>Oryzinae</taxon>
        <taxon>Leersia</taxon>
    </lineage>
</organism>
<dbReference type="Proteomes" id="UP000032180">
    <property type="component" value="Chromosome 2"/>
</dbReference>